<proteinExistence type="predicted"/>
<dbReference type="EMBL" id="FPHQ01000242">
    <property type="protein sequence ID" value="SFV77887.1"/>
    <property type="molecule type" value="Genomic_DNA"/>
</dbReference>
<protein>
    <submittedName>
        <fullName evidence="2">Uncharacterized protein</fullName>
    </submittedName>
</protein>
<organism evidence="2">
    <name type="scientific">hydrothermal vent metagenome</name>
    <dbReference type="NCBI Taxonomy" id="652676"/>
    <lineage>
        <taxon>unclassified sequences</taxon>
        <taxon>metagenomes</taxon>
        <taxon>ecological metagenomes</taxon>
    </lineage>
</organism>
<dbReference type="EMBL" id="FPHT01000036">
    <property type="protein sequence ID" value="SFV79991.1"/>
    <property type="molecule type" value="Genomic_DNA"/>
</dbReference>
<evidence type="ECO:0000313" key="1">
    <source>
        <dbReference type="EMBL" id="SFV77887.1"/>
    </source>
</evidence>
<accession>A0A1W1DFH9</accession>
<sequence>MKKIFAVVLLAFALSANAFWNNNNSPWGGNNSYYGGGYNDNGMFGYNPYDFWDPRWYFEEMDNMMDEFDNNSWGNNYGGSGYNPYNNYRYSPWNSAAPIAPRVK</sequence>
<dbReference type="AlphaFoldDB" id="A0A1W1DFH9"/>
<evidence type="ECO:0000313" key="3">
    <source>
        <dbReference type="EMBL" id="SFV84586.1"/>
    </source>
</evidence>
<gene>
    <name evidence="1" type="ORF">MNB_SUP05-10-1076</name>
    <name evidence="2" type="ORF">MNB_SUP05-12-1077</name>
    <name evidence="3" type="ORF">MNB_SUP05-7-909</name>
</gene>
<dbReference type="EMBL" id="FPHW01000147">
    <property type="protein sequence ID" value="SFV84586.1"/>
    <property type="molecule type" value="Genomic_DNA"/>
</dbReference>
<evidence type="ECO:0000313" key="2">
    <source>
        <dbReference type="EMBL" id="SFV79991.1"/>
    </source>
</evidence>
<name>A0A1W1DFH9_9ZZZZ</name>
<reference evidence="2" key="1">
    <citation type="submission" date="2016-10" db="EMBL/GenBank/DDBJ databases">
        <authorList>
            <person name="de Groot N.N."/>
        </authorList>
    </citation>
    <scope>NUCLEOTIDE SEQUENCE</scope>
</reference>